<name>Q6CKE3_KLULA</name>
<dbReference type="GO" id="GO:0005634">
    <property type="term" value="C:nucleus"/>
    <property type="evidence" value="ECO:0007669"/>
    <property type="project" value="TreeGrafter"/>
</dbReference>
<gene>
    <name evidence="1" type="ORF">KLLA0_F11341g</name>
</gene>
<dbReference type="HOGENOM" id="CLU_040069_0_0_1"/>
<dbReference type="InterPro" id="IPR010770">
    <property type="entry name" value="Ecd"/>
</dbReference>
<proteinExistence type="predicted"/>
<dbReference type="EMBL" id="CR382126">
    <property type="protein sequence ID" value="CAG98304.1"/>
    <property type="molecule type" value="Genomic_DNA"/>
</dbReference>
<dbReference type="KEGG" id="kla:KLLA0_F11341g"/>
<dbReference type="Proteomes" id="UP000000598">
    <property type="component" value="Chromosome F"/>
</dbReference>
<organism evidence="1 2">
    <name type="scientific">Kluyveromyces lactis (strain ATCC 8585 / CBS 2359 / DSM 70799 / NBRC 1267 / NRRL Y-1140 / WM37)</name>
    <name type="common">Yeast</name>
    <name type="synonym">Candida sphaerica</name>
    <dbReference type="NCBI Taxonomy" id="284590"/>
    <lineage>
        <taxon>Eukaryota</taxon>
        <taxon>Fungi</taxon>
        <taxon>Dikarya</taxon>
        <taxon>Ascomycota</taxon>
        <taxon>Saccharomycotina</taxon>
        <taxon>Saccharomycetes</taxon>
        <taxon>Saccharomycetales</taxon>
        <taxon>Saccharomycetaceae</taxon>
        <taxon>Kluyveromyces</taxon>
    </lineage>
</organism>
<dbReference type="PaxDb" id="284590-Q6CKE3"/>
<dbReference type="RefSeq" id="XP_455596.1">
    <property type="nucleotide sequence ID" value="XM_455596.1"/>
</dbReference>
<dbReference type="OMA" id="DYRVWIH"/>
<protein>
    <submittedName>
        <fullName evidence="1">KLLA0F11341p</fullName>
    </submittedName>
</protein>
<keyword evidence="2" id="KW-1185">Reference proteome</keyword>
<dbReference type="PANTHER" id="PTHR13060">
    <property type="entry name" value="SGT1 PROTEIN HSGT1 SUPPRESSOR OF GCR2"/>
    <property type="match status" value="1"/>
</dbReference>
<dbReference type="PANTHER" id="PTHR13060:SF0">
    <property type="entry name" value="PROTEIN ECDYSONELESS HOMOLOG"/>
    <property type="match status" value="1"/>
</dbReference>
<evidence type="ECO:0000313" key="2">
    <source>
        <dbReference type="Proteomes" id="UP000000598"/>
    </source>
</evidence>
<dbReference type="GeneID" id="2895086"/>
<dbReference type="STRING" id="284590.Q6CKE3"/>
<dbReference type="InParanoid" id="Q6CKE3"/>
<evidence type="ECO:0000313" key="1">
    <source>
        <dbReference type="EMBL" id="CAG98304.1"/>
    </source>
</evidence>
<dbReference type="AlphaFoldDB" id="Q6CKE3"/>
<dbReference type="eggNOG" id="KOG2406">
    <property type="taxonomic scope" value="Eukaryota"/>
</dbReference>
<accession>Q6CKE3</accession>
<sequence length="519" mass="58955">MLVTKTQPYVNDNFLWQQETTELNDDIFNQEHETTMMFGIFYLDELIKDQDQIILKSQLSELSSMLEPWNEAFPWNGYNGVSLEIRESLSGEYYIFGSLQVGDNARDEECLVLSILLNFSRHAGPCTFIKVCDTDGEFILMEANEIIPAELEFPVSNNRIWITMGKISYIPITFYYDRGLSKYEALSFLKKDSSKVSYLPDLESNIRKNFLKVFPYSTLNKLKCCKTIITDSKVAEILKYNPKLVSLALTHFMTSSFETIPTEKHTEDGHMIDVIAPQSHLALVKKFVDLTSTDQELNNKLDFYSDTLGSVLVDSIHHMIDNDILTLNSNNRLKPKALLSCLQEHKIITEDFQIANVKWDILNPDDDVELNATSLDTLKTNLLSFLNDESDLKGIINDNSDERNVNGDAHVDNEQESFLEKDSDISIDEDDFFEFFLKNGLNLADDYIANLRGSYMDSDADKDQIADSELDTLSELHQSLQDVSAECSPIADLVKSLTVDGAPSGPLQTILQNLKKQEP</sequence>
<reference evidence="1 2" key="1">
    <citation type="journal article" date="2004" name="Nature">
        <title>Genome evolution in yeasts.</title>
        <authorList>
            <consortium name="Genolevures"/>
            <person name="Dujon B."/>
            <person name="Sherman D."/>
            <person name="Fischer G."/>
            <person name="Durrens P."/>
            <person name="Casaregola S."/>
            <person name="Lafontaine I."/>
            <person name="de Montigny J."/>
            <person name="Marck C."/>
            <person name="Neuveglise C."/>
            <person name="Talla E."/>
            <person name="Goffard N."/>
            <person name="Frangeul L."/>
            <person name="Aigle M."/>
            <person name="Anthouard V."/>
            <person name="Babour A."/>
            <person name="Barbe V."/>
            <person name="Barnay S."/>
            <person name="Blanchin S."/>
            <person name="Beckerich J.M."/>
            <person name="Beyne E."/>
            <person name="Bleykasten C."/>
            <person name="Boisrame A."/>
            <person name="Boyer J."/>
            <person name="Cattolico L."/>
            <person name="Confanioleri F."/>
            <person name="de Daruvar A."/>
            <person name="Despons L."/>
            <person name="Fabre E."/>
            <person name="Fairhead C."/>
            <person name="Ferry-Dumazet H."/>
            <person name="Groppi A."/>
            <person name="Hantraye F."/>
            <person name="Hennequin C."/>
            <person name="Jauniaux N."/>
            <person name="Joyet P."/>
            <person name="Kachouri R."/>
            <person name="Kerrest A."/>
            <person name="Koszul R."/>
            <person name="Lemaire M."/>
            <person name="Lesur I."/>
            <person name="Ma L."/>
            <person name="Muller H."/>
            <person name="Nicaud J.M."/>
            <person name="Nikolski M."/>
            <person name="Oztas S."/>
            <person name="Ozier-Kalogeropoulos O."/>
            <person name="Pellenz S."/>
            <person name="Potier S."/>
            <person name="Richard G.F."/>
            <person name="Straub M.L."/>
            <person name="Suleau A."/>
            <person name="Swennene D."/>
            <person name="Tekaia F."/>
            <person name="Wesolowski-Louvel M."/>
            <person name="Westhof E."/>
            <person name="Wirth B."/>
            <person name="Zeniou-Meyer M."/>
            <person name="Zivanovic I."/>
            <person name="Bolotin-Fukuhara M."/>
            <person name="Thierry A."/>
            <person name="Bouchier C."/>
            <person name="Caudron B."/>
            <person name="Scarpelli C."/>
            <person name="Gaillardin C."/>
            <person name="Weissenbach J."/>
            <person name="Wincker P."/>
            <person name="Souciet J.L."/>
        </authorList>
    </citation>
    <scope>NUCLEOTIDE SEQUENCE [LARGE SCALE GENOMIC DNA]</scope>
    <source>
        <strain evidence="2">ATCC 8585 / CBS 2359 / DSM 70799 / NBRC 1267 / NRRL Y-1140 / WM37</strain>
    </source>
</reference>
<dbReference type="Pfam" id="PF07093">
    <property type="entry name" value="SGT1"/>
    <property type="match status" value="1"/>
</dbReference>